<proteinExistence type="inferred from homology"/>
<keyword evidence="7" id="KW-1185">Reference proteome</keyword>
<evidence type="ECO:0000256" key="1">
    <source>
        <dbReference type="ARBA" id="ARBA00007174"/>
    </source>
</evidence>
<dbReference type="PANTHER" id="PTHR10173:SF52">
    <property type="entry name" value="METHIONINE-R-SULFOXIDE REDUCTASE B1"/>
    <property type="match status" value="1"/>
</dbReference>
<dbReference type="InterPro" id="IPR028427">
    <property type="entry name" value="Met_Sox_Rdtase_MsrB"/>
</dbReference>
<dbReference type="NCBIfam" id="TIGR00357">
    <property type="entry name" value="peptide-methionine (R)-S-oxide reductase MsrB"/>
    <property type="match status" value="1"/>
</dbReference>
<sequence>MQVIFILLGLSVIASHCQRIPDTVGGERANKVVLTDEEWRAKLTPAQYDVCRRHGTERAWTGELLENKGKGVYQCACCGVDLFNSSTKFDSGSGWPSFYDVVKDKDDEELPAVGTHTDRSHGMMRTEVLCGKCDAHLGHVFNDGPRPTGLRYCINSVCLKFKPARGDKDSKDEL</sequence>
<dbReference type="PROSITE" id="PS51790">
    <property type="entry name" value="MSRB"/>
    <property type="match status" value="1"/>
</dbReference>
<evidence type="ECO:0000259" key="6">
    <source>
        <dbReference type="PROSITE" id="PS51790"/>
    </source>
</evidence>
<dbReference type="Gene3D" id="2.170.150.20">
    <property type="entry name" value="Peptide methionine sulfoxide reductase"/>
    <property type="match status" value="1"/>
</dbReference>
<keyword evidence="5" id="KW-0479">Metal-binding</keyword>
<organism evidence="7 8">
    <name type="scientific">Aplysia californica</name>
    <name type="common">California sea hare</name>
    <dbReference type="NCBI Taxonomy" id="6500"/>
    <lineage>
        <taxon>Eukaryota</taxon>
        <taxon>Metazoa</taxon>
        <taxon>Spiralia</taxon>
        <taxon>Lophotrochozoa</taxon>
        <taxon>Mollusca</taxon>
        <taxon>Gastropoda</taxon>
        <taxon>Heterobranchia</taxon>
        <taxon>Euthyneura</taxon>
        <taxon>Tectipleura</taxon>
        <taxon>Aplysiida</taxon>
        <taxon>Aplysioidea</taxon>
        <taxon>Aplysiidae</taxon>
        <taxon>Aplysia</taxon>
    </lineage>
</organism>
<accession>A0ABM1VUV9</accession>
<dbReference type="Pfam" id="PF01641">
    <property type="entry name" value="SelR"/>
    <property type="match status" value="1"/>
</dbReference>
<feature type="domain" description="MsrB" evidence="6">
    <location>
        <begin position="36"/>
        <end position="164"/>
    </location>
</feature>
<dbReference type="EC" id="1.8.4.12" evidence="2 5"/>
<dbReference type="InterPro" id="IPR002579">
    <property type="entry name" value="Met_Sox_Rdtase_MsrB_dom"/>
</dbReference>
<evidence type="ECO:0000313" key="7">
    <source>
        <dbReference type="Proteomes" id="UP000694888"/>
    </source>
</evidence>
<dbReference type="SUPFAM" id="SSF51316">
    <property type="entry name" value="Mss4-like"/>
    <property type="match status" value="1"/>
</dbReference>
<comment type="function">
    <text evidence="5">Methionine-sulfoxide reductase that specifically reduces methionine (R)-sulfoxide back to methionine. While in many cases methionine oxidation is the result of random oxidation following oxidative stress, methionine oxidation is also a post-translational modification that takes place on specific residues.</text>
</comment>
<gene>
    <name evidence="8" type="primary">LOC101851045</name>
</gene>
<keyword evidence="5" id="KW-0862">Zinc</keyword>
<feature type="chain" id="PRO_5045004495" description="Peptide-methionine (R)-S-oxide reductase" evidence="5">
    <location>
        <begin position="18"/>
        <end position="174"/>
    </location>
</feature>
<protein>
    <recommendedName>
        <fullName evidence="2 5">Peptide-methionine (R)-S-oxide reductase</fullName>
        <ecNumber evidence="2 5">1.8.4.12</ecNumber>
    </recommendedName>
</protein>
<feature type="signal peptide" evidence="5">
    <location>
        <begin position="1"/>
        <end position="17"/>
    </location>
</feature>
<evidence type="ECO:0000256" key="4">
    <source>
        <dbReference type="ARBA" id="ARBA00048488"/>
    </source>
</evidence>
<dbReference type="PANTHER" id="PTHR10173">
    <property type="entry name" value="METHIONINE SULFOXIDE REDUCTASE"/>
    <property type="match status" value="1"/>
</dbReference>
<keyword evidence="5" id="KW-0732">Signal</keyword>
<evidence type="ECO:0000313" key="8">
    <source>
        <dbReference type="RefSeq" id="XP_035826201.1"/>
    </source>
</evidence>
<comment type="similarity">
    <text evidence="1 5">Belongs to the MsrB Met sulfoxide reductase family.</text>
</comment>
<dbReference type="GeneID" id="101851045"/>
<dbReference type="InterPro" id="IPR011057">
    <property type="entry name" value="Mss4-like_sf"/>
</dbReference>
<keyword evidence="3 5" id="KW-0560">Oxidoreductase</keyword>
<name>A0ABM1VUV9_APLCA</name>
<evidence type="ECO:0000256" key="5">
    <source>
        <dbReference type="RuleBase" id="RU365044"/>
    </source>
</evidence>
<dbReference type="RefSeq" id="XP_035826201.1">
    <property type="nucleotide sequence ID" value="XM_035970308.1"/>
</dbReference>
<comment type="cofactor">
    <cofactor evidence="5">
        <name>Zn(2+)</name>
        <dbReference type="ChEBI" id="CHEBI:29105"/>
    </cofactor>
    <text evidence="5">Binds 1 zinc ion per subunit.</text>
</comment>
<evidence type="ECO:0000256" key="2">
    <source>
        <dbReference type="ARBA" id="ARBA00012499"/>
    </source>
</evidence>
<comment type="catalytic activity">
    <reaction evidence="4 5">
        <text>L-methionyl-[protein] + [thioredoxin]-disulfide + H2O = L-methionyl-(R)-S-oxide-[protein] + [thioredoxin]-dithiol</text>
        <dbReference type="Rhea" id="RHEA:24164"/>
        <dbReference type="Rhea" id="RHEA-COMP:10698"/>
        <dbReference type="Rhea" id="RHEA-COMP:10700"/>
        <dbReference type="Rhea" id="RHEA-COMP:12313"/>
        <dbReference type="Rhea" id="RHEA-COMP:12314"/>
        <dbReference type="ChEBI" id="CHEBI:15377"/>
        <dbReference type="ChEBI" id="CHEBI:16044"/>
        <dbReference type="ChEBI" id="CHEBI:29950"/>
        <dbReference type="ChEBI" id="CHEBI:45764"/>
        <dbReference type="ChEBI" id="CHEBI:50058"/>
        <dbReference type="EC" id="1.8.4.12"/>
    </reaction>
</comment>
<dbReference type="Proteomes" id="UP000694888">
    <property type="component" value="Unplaced"/>
</dbReference>
<evidence type="ECO:0000256" key="3">
    <source>
        <dbReference type="ARBA" id="ARBA00023002"/>
    </source>
</evidence>
<reference evidence="8" key="1">
    <citation type="submission" date="2025-08" db="UniProtKB">
        <authorList>
            <consortium name="RefSeq"/>
        </authorList>
    </citation>
    <scope>IDENTIFICATION</scope>
</reference>